<evidence type="ECO:0000256" key="2">
    <source>
        <dbReference type="ARBA" id="ARBA00022691"/>
    </source>
</evidence>
<evidence type="ECO:0000256" key="5">
    <source>
        <dbReference type="ARBA" id="ARBA00023014"/>
    </source>
</evidence>
<dbReference type="Proteomes" id="UP000760480">
    <property type="component" value="Unassembled WGS sequence"/>
</dbReference>
<dbReference type="SUPFAM" id="SSF102114">
    <property type="entry name" value="Radical SAM enzymes"/>
    <property type="match status" value="1"/>
</dbReference>
<gene>
    <name evidence="7" type="ORF">E4P82_08170</name>
</gene>
<evidence type="ECO:0000313" key="7">
    <source>
        <dbReference type="EMBL" id="NMQ19176.1"/>
    </source>
</evidence>
<dbReference type="InterPro" id="IPR050377">
    <property type="entry name" value="Radical_SAM_PqqE_MftC-like"/>
</dbReference>
<dbReference type="InterPro" id="IPR058240">
    <property type="entry name" value="rSAM_sf"/>
</dbReference>
<comment type="caution">
    <text evidence="7">The sequence shown here is derived from an EMBL/GenBank/DDBJ whole genome shotgun (WGS) entry which is preliminary data.</text>
</comment>
<name>A0ABX1TMJ0_9GAMM</name>
<protein>
    <submittedName>
        <fullName evidence="7">Radical SAM protein</fullName>
    </submittedName>
</protein>
<reference evidence="7 8" key="1">
    <citation type="submission" date="2019-03" db="EMBL/GenBank/DDBJ databases">
        <title>Metabolic reconstructions from genomes of highly enriched 'Candidatus Accumulibacter' and 'Candidatus Competibacter' bioreactor populations.</title>
        <authorList>
            <person name="Annavajhala M.K."/>
            <person name="Welles L."/>
            <person name="Abbas B."/>
            <person name="Sorokin D."/>
            <person name="Park H."/>
            <person name="Van Loosdrecht M."/>
            <person name="Chandran K."/>
        </authorList>
    </citation>
    <scope>NUCLEOTIDE SEQUENCE [LARGE SCALE GENOMIC DNA]</scope>
    <source>
        <strain evidence="7 8">SBR_G</strain>
    </source>
</reference>
<proteinExistence type="predicted"/>
<dbReference type="Gene3D" id="3.20.20.70">
    <property type="entry name" value="Aldolase class I"/>
    <property type="match status" value="1"/>
</dbReference>
<evidence type="ECO:0000313" key="8">
    <source>
        <dbReference type="Proteomes" id="UP000760480"/>
    </source>
</evidence>
<evidence type="ECO:0000256" key="1">
    <source>
        <dbReference type="ARBA" id="ARBA00001966"/>
    </source>
</evidence>
<sequence length="375" mass="43240">MKRYARLEVIFMKTKESPQQIASKLYLSIALLKECNYKCAYCHPMGESKVTYGENLTQRELEEVIDAAVRSGIKRYRFTGGECTLLAWFEEALVYALKRAPDVHVNICTNGSRLGRHLDLLEKYRDRVGIRVSLDSTNENHRQAGLYKILTHNLKETLVELSRRGIRTRFNTVITSINRKELDALADLAISLGFDLKLLDLYMQEEYIATRDASGAHAQEDSNRAMEYWRENYVDLNDLIPEVQRISDRKIDKYCEDGGFGIPMYAYETGGARIIFKDSTRGSFFHREDCMNRCRYYGLTCQEGIYTPHVSSNMILHVNGCHNPALQKNLRSRSADEMLQAFREFLSLFTNLQYVPTPPPPLSYHVNRVRKEAAC</sequence>
<dbReference type="PANTHER" id="PTHR11228">
    <property type="entry name" value="RADICAL SAM DOMAIN PROTEIN"/>
    <property type="match status" value="1"/>
</dbReference>
<evidence type="ECO:0000259" key="6">
    <source>
        <dbReference type="PROSITE" id="PS51918"/>
    </source>
</evidence>
<evidence type="ECO:0000256" key="4">
    <source>
        <dbReference type="ARBA" id="ARBA00023004"/>
    </source>
</evidence>
<dbReference type="PROSITE" id="PS51918">
    <property type="entry name" value="RADICAL_SAM"/>
    <property type="match status" value="1"/>
</dbReference>
<feature type="domain" description="Radical SAM core" evidence="6">
    <location>
        <begin position="19"/>
        <end position="250"/>
    </location>
</feature>
<comment type="cofactor">
    <cofactor evidence="1">
        <name>[4Fe-4S] cluster</name>
        <dbReference type="ChEBI" id="CHEBI:49883"/>
    </cofactor>
</comment>
<dbReference type="EMBL" id="SPMZ01000022">
    <property type="protein sequence ID" value="NMQ19176.1"/>
    <property type="molecule type" value="Genomic_DNA"/>
</dbReference>
<accession>A0ABX1TMJ0</accession>
<dbReference type="Pfam" id="PF04055">
    <property type="entry name" value="Radical_SAM"/>
    <property type="match status" value="1"/>
</dbReference>
<evidence type="ECO:0000256" key="3">
    <source>
        <dbReference type="ARBA" id="ARBA00022723"/>
    </source>
</evidence>
<dbReference type="InterPro" id="IPR013785">
    <property type="entry name" value="Aldolase_TIM"/>
</dbReference>
<keyword evidence="2" id="KW-0949">S-adenosyl-L-methionine</keyword>
<keyword evidence="3" id="KW-0479">Metal-binding</keyword>
<organism evidence="7 8">
    <name type="scientific">Candidatus Competibacter phosphatis</name>
    <dbReference type="NCBI Taxonomy" id="221280"/>
    <lineage>
        <taxon>Bacteria</taxon>
        <taxon>Pseudomonadati</taxon>
        <taxon>Pseudomonadota</taxon>
        <taxon>Gammaproteobacteria</taxon>
        <taxon>Candidatus Competibacteraceae</taxon>
        <taxon>Candidatus Competibacter</taxon>
    </lineage>
</organism>
<dbReference type="CDD" id="cd01335">
    <property type="entry name" value="Radical_SAM"/>
    <property type="match status" value="1"/>
</dbReference>
<dbReference type="PANTHER" id="PTHR11228:SF7">
    <property type="entry name" value="PQQA PEPTIDE CYCLASE"/>
    <property type="match status" value="1"/>
</dbReference>
<dbReference type="InterPro" id="IPR007197">
    <property type="entry name" value="rSAM"/>
</dbReference>
<dbReference type="SFLD" id="SFLDS00029">
    <property type="entry name" value="Radical_SAM"/>
    <property type="match status" value="1"/>
</dbReference>
<dbReference type="SFLD" id="SFLDG01067">
    <property type="entry name" value="SPASM/twitch_domain_containing"/>
    <property type="match status" value="1"/>
</dbReference>
<keyword evidence="8" id="KW-1185">Reference proteome</keyword>
<keyword evidence="5" id="KW-0411">Iron-sulfur</keyword>
<keyword evidence="4" id="KW-0408">Iron</keyword>